<comment type="caution">
    <text evidence="1">The sequence shown here is derived from an EMBL/GenBank/DDBJ whole genome shotgun (WGS) entry which is preliminary data.</text>
</comment>
<dbReference type="EMBL" id="WOCE01000015">
    <property type="protein sequence ID" value="KAE9598978.1"/>
    <property type="molecule type" value="Genomic_DNA"/>
</dbReference>
<sequence length="42" mass="4722">MVAFFIHGFFIQSFVDNKIIERLLNVSSCKDQSSPSNTNSSL</sequence>
<proteinExistence type="predicted"/>
<reference evidence="2" key="1">
    <citation type="journal article" date="2020" name="Nat. Commun.">
        <title>Genome sequence of the cluster root forming white lupin.</title>
        <authorList>
            <person name="Hufnagel B."/>
            <person name="Marques A."/>
            <person name="Soriano A."/>
            <person name="Marques L."/>
            <person name="Divol F."/>
            <person name="Doumas P."/>
            <person name="Sallet E."/>
            <person name="Mancinotti D."/>
            <person name="Carrere S."/>
            <person name="Marande W."/>
            <person name="Arribat S."/>
            <person name="Keller J."/>
            <person name="Huneau C."/>
            <person name="Blein T."/>
            <person name="Aime D."/>
            <person name="Laguerre M."/>
            <person name="Taylor J."/>
            <person name="Schubert V."/>
            <person name="Nelson M."/>
            <person name="Geu-Flores F."/>
            <person name="Crespi M."/>
            <person name="Gallardo-Guerrero K."/>
            <person name="Delaux P.-M."/>
            <person name="Salse J."/>
            <person name="Berges H."/>
            <person name="Guyot R."/>
            <person name="Gouzy J."/>
            <person name="Peret B."/>
        </authorList>
    </citation>
    <scope>NUCLEOTIDE SEQUENCE [LARGE SCALE GENOMIC DNA]</scope>
    <source>
        <strain evidence="2">cv. Amiga</strain>
    </source>
</reference>
<gene>
    <name evidence="1" type="ORF">Lalb_Chr15g0086721</name>
</gene>
<dbReference type="Proteomes" id="UP000447434">
    <property type="component" value="Chromosome 15"/>
</dbReference>
<evidence type="ECO:0000313" key="2">
    <source>
        <dbReference type="Proteomes" id="UP000447434"/>
    </source>
</evidence>
<accession>A0A6A4PDZ8</accession>
<evidence type="ECO:0000313" key="1">
    <source>
        <dbReference type="EMBL" id="KAE9598978.1"/>
    </source>
</evidence>
<name>A0A6A4PDZ8_LUPAL</name>
<keyword evidence="2" id="KW-1185">Reference proteome</keyword>
<dbReference type="AlphaFoldDB" id="A0A6A4PDZ8"/>
<organism evidence="1 2">
    <name type="scientific">Lupinus albus</name>
    <name type="common">White lupine</name>
    <name type="synonym">Lupinus termis</name>
    <dbReference type="NCBI Taxonomy" id="3870"/>
    <lineage>
        <taxon>Eukaryota</taxon>
        <taxon>Viridiplantae</taxon>
        <taxon>Streptophyta</taxon>
        <taxon>Embryophyta</taxon>
        <taxon>Tracheophyta</taxon>
        <taxon>Spermatophyta</taxon>
        <taxon>Magnoliopsida</taxon>
        <taxon>eudicotyledons</taxon>
        <taxon>Gunneridae</taxon>
        <taxon>Pentapetalae</taxon>
        <taxon>rosids</taxon>
        <taxon>fabids</taxon>
        <taxon>Fabales</taxon>
        <taxon>Fabaceae</taxon>
        <taxon>Papilionoideae</taxon>
        <taxon>50 kb inversion clade</taxon>
        <taxon>genistoids sensu lato</taxon>
        <taxon>core genistoids</taxon>
        <taxon>Genisteae</taxon>
        <taxon>Lupinus</taxon>
    </lineage>
</organism>
<protein>
    <submittedName>
        <fullName evidence="1">Uncharacterized protein</fullName>
    </submittedName>
</protein>